<protein>
    <submittedName>
        <fullName evidence="7">Glycoside hydrolase family 5 protein</fullName>
    </submittedName>
</protein>
<evidence type="ECO:0000256" key="1">
    <source>
        <dbReference type="ARBA" id="ARBA00005641"/>
    </source>
</evidence>
<accession>A0A8E2F2C1</accession>
<name>A0A8E2F2C1_9PEZI</name>
<dbReference type="InterPro" id="IPR001547">
    <property type="entry name" value="Glyco_hydro_5"/>
</dbReference>
<reference evidence="7 8" key="1">
    <citation type="journal article" date="2016" name="Nat. Commun.">
        <title>Ectomycorrhizal ecology is imprinted in the genome of the dominant symbiotic fungus Cenococcum geophilum.</title>
        <authorList>
            <consortium name="DOE Joint Genome Institute"/>
            <person name="Peter M."/>
            <person name="Kohler A."/>
            <person name="Ohm R.A."/>
            <person name="Kuo A."/>
            <person name="Krutzmann J."/>
            <person name="Morin E."/>
            <person name="Arend M."/>
            <person name="Barry K.W."/>
            <person name="Binder M."/>
            <person name="Choi C."/>
            <person name="Clum A."/>
            <person name="Copeland A."/>
            <person name="Grisel N."/>
            <person name="Haridas S."/>
            <person name="Kipfer T."/>
            <person name="LaButti K."/>
            <person name="Lindquist E."/>
            <person name="Lipzen A."/>
            <person name="Maire R."/>
            <person name="Meier B."/>
            <person name="Mihaltcheva S."/>
            <person name="Molinier V."/>
            <person name="Murat C."/>
            <person name="Poggeler S."/>
            <person name="Quandt C.A."/>
            <person name="Sperisen C."/>
            <person name="Tritt A."/>
            <person name="Tisserant E."/>
            <person name="Crous P.W."/>
            <person name="Henrissat B."/>
            <person name="Nehls U."/>
            <person name="Egli S."/>
            <person name="Spatafora J.W."/>
            <person name="Grigoriev I.V."/>
            <person name="Martin F.M."/>
        </authorList>
    </citation>
    <scope>NUCLEOTIDE SEQUENCE [LARGE SCALE GENOMIC DNA]</scope>
    <source>
        <strain evidence="7 8">CBS 207.34</strain>
    </source>
</reference>
<dbReference type="PANTHER" id="PTHR31263">
    <property type="entry name" value="CELLULASE FAMILY PROTEIN (AFU_ORTHOLOGUE AFUA_5G14560)"/>
    <property type="match status" value="1"/>
</dbReference>
<dbReference type="EMBL" id="KV749492">
    <property type="protein sequence ID" value="OCL09186.1"/>
    <property type="molecule type" value="Genomic_DNA"/>
</dbReference>
<evidence type="ECO:0000256" key="5">
    <source>
        <dbReference type="SAM" id="SignalP"/>
    </source>
</evidence>
<feature type="domain" description="Glycoside hydrolase family 5" evidence="6">
    <location>
        <begin position="50"/>
        <end position="370"/>
    </location>
</feature>
<comment type="similarity">
    <text evidence="1 4">Belongs to the glycosyl hydrolase 5 (cellulase A) family.</text>
</comment>
<gene>
    <name evidence="7" type="ORF">AOQ84DRAFT_405156</name>
</gene>
<keyword evidence="3 4" id="KW-0326">Glycosidase</keyword>
<dbReference type="GO" id="GO:0000272">
    <property type="term" value="P:polysaccharide catabolic process"/>
    <property type="evidence" value="ECO:0007669"/>
    <property type="project" value="InterPro"/>
</dbReference>
<dbReference type="Pfam" id="PF00150">
    <property type="entry name" value="Cellulase"/>
    <property type="match status" value="1"/>
</dbReference>
<evidence type="ECO:0000259" key="6">
    <source>
        <dbReference type="Pfam" id="PF00150"/>
    </source>
</evidence>
<dbReference type="GO" id="GO:0004553">
    <property type="term" value="F:hydrolase activity, hydrolyzing O-glycosyl compounds"/>
    <property type="evidence" value="ECO:0007669"/>
    <property type="project" value="InterPro"/>
</dbReference>
<dbReference type="AlphaFoldDB" id="A0A8E2F2C1"/>
<evidence type="ECO:0000313" key="8">
    <source>
        <dbReference type="Proteomes" id="UP000250140"/>
    </source>
</evidence>
<dbReference type="Proteomes" id="UP000250140">
    <property type="component" value="Unassembled WGS sequence"/>
</dbReference>
<keyword evidence="5" id="KW-0732">Signal</keyword>
<dbReference type="PANTHER" id="PTHR31263:SF0">
    <property type="entry name" value="CELLULASE FAMILY PROTEIN (AFU_ORTHOLOGUE AFUA_5G14560)"/>
    <property type="match status" value="1"/>
</dbReference>
<dbReference type="InterPro" id="IPR017853">
    <property type="entry name" value="GH"/>
</dbReference>
<keyword evidence="2 4" id="KW-0378">Hydrolase</keyword>
<feature type="signal peptide" evidence="5">
    <location>
        <begin position="1"/>
        <end position="22"/>
    </location>
</feature>
<organism evidence="7 8">
    <name type="scientific">Glonium stellatum</name>
    <dbReference type="NCBI Taxonomy" id="574774"/>
    <lineage>
        <taxon>Eukaryota</taxon>
        <taxon>Fungi</taxon>
        <taxon>Dikarya</taxon>
        <taxon>Ascomycota</taxon>
        <taxon>Pezizomycotina</taxon>
        <taxon>Dothideomycetes</taxon>
        <taxon>Pleosporomycetidae</taxon>
        <taxon>Gloniales</taxon>
        <taxon>Gloniaceae</taxon>
        <taxon>Glonium</taxon>
    </lineage>
</organism>
<proteinExistence type="inferred from homology"/>
<evidence type="ECO:0000313" key="7">
    <source>
        <dbReference type="EMBL" id="OCL09186.1"/>
    </source>
</evidence>
<evidence type="ECO:0000256" key="2">
    <source>
        <dbReference type="ARBA" id="ARBA00022801"/>
    </source>
</evidence>
<dbReference type="OrthoDB" id="442731at2759"/>
<evidence type="ECO:0000256" key="4">
    <source>
        <dbReference type="RuleBase" id="RU361153"/>
    </source>
</evidence>
<keyword evidence="8" id="KW-1185">Reference proteome</keyword>
<feature type="chain" id="PRO_5034190666" evidence="5">
    <location>
        <begin position="23"/>
        <end position="417"/>
    </location>
</feature>
<dbReference type="SUPFAM" id="SSF51445">
    <property type="entry name" value="(Trans)glycosidases"/>
    <property type="match status" value="1"/>
</dbReference>
<evidence type="ECO:0000256" key="3">
    <source>
        <dbReference type="ARBA" id="ARBA00023295"/>
    </source>
</evidence>
<dbReference type="Gene3D" id="3.20.20.80">
    <property type="entry name" value="Glycosidases"/>
    <property type="match status" value="1"/>
</dbReference>
<sequence length="417" mass="45951">MHFSKIATVLAHALFVVPLTQAATWPNGPFHTSGRWILNNAGANVTYAGVNWPGAADTMIPEGLQYQSIATIVSKIKSLGMNVIRLTFAIEMIDDILDNGGDVLLKNAFTKVLGTTNGATVYNAVLKYNPQFNSTTTRLQVFDAIAAECFNQQIYVHLDNHMSRAEWCCSETDGNAWFGDTYFDIVKWKRGLQYMVRHGASWGSLMSVGMRNELRNPTSNSALSSKSYGWKDWYTNMVAAAATINTANPNVLIFFSGLNYDTDLSPIPTASSLGGGEAFRIANFAYQDKIVLELHNYQTSVTSCSSLESGLYQAGFDALSTTNSSIQNVIPVVMTEWGHSQDMTAYQSVYATCLHSYLPSQHAGWIVWVIAGSYYIRSGTQDYDETWGLLSHDWSTWRYSNGINNGLKPMIAATVSG</sequence>